<evidence type="ECO:0000313" key="2">
    <source>
        <dbReference type="Proteomes" id="UP000473089"/>
    </source>
</evidence>
<comment type="caution">
    <text evidence="1">The sequence shown here is derived from an EMBL/GenBank/DDBJ whole genome shotgun (WGS) entry which is preliminary data.</text>
</comment>
<sequence>MSKCKKEFECGGNCWMNVAGDGAVWDVLSDHCKGTLKEQQLMDNFFNGRKNKEKVYAKFNLSEAEIKIIENN</sequence>
<dbReference type="AlphaFoldDB" id="A0A6M0SYN1"/>
<protein>
    <submittedName>
        <fullName evidence="1">Uncharacterized protein</fullName>
    </submittedName>
</protein>
<name>A0A6M0SYN1_CLOBO</name>
<dbReference type="EMBL" id="SGJP01000011">
    <property type="protein sequence ID" value="NFA60075.1"/>
    <property type="molecule type" value="Genomic_DNA"/>
</dbReference>
<reference evidence="1 2" key="1">
    <citation type="submission" date="2019-02" db="EMBL/GenBank/DDBJ databases">
        <title>Genome sequencing of Clostridium botulinum clinical isolates.</title>
        <authorList>
            <person name="Brunt J."/>
            <person name="Van Vliet A.H.M."/>
            <person name="Stringer S.C."/>
            <person name="Grant K.A."/>
            <person name="Carter A.C."/>
            <person name="Peck M.W."/>
        </authorList>
    </citation>
    <scope>NUCLEOTIDE SEQUENCE [LARGE SCALE GENOMIC DNA]</scope>
    <source>
        <strain evidence="1 2">R1125/03</strain>
    </source>
</reference>
<gene>
    <name evidence="1" type="ORF">EXM42_06615</name>
</gene>
<accession>A0A6M0SYN1</accession>
<dbReference type="Proteomes" id="UP000473089">
    <property type="component" value="Unassembled WGS sequence"/>
</dbReference>
<proteinExistence type="predicted"/>
<evidence type="ECO:0000313" key="1">
    <source>
        <dbReference type="EMBL" id="NFA60075.1"/>
    </source>
</evidence>
<organism evidence="1 2">
    <name type="scientific">Clostridium botulinum</name>
    <dbReference type="NCBI Taxonomy" id="1491"/>
    <lineage>
        <taxon>Bacteria</taxon>
        <taxon>Bacillati</taxon>
        <taxon>Bacillota</taxon>
        <taxon>Clostridia</taxon>
        <taxon>Eubacteriales</taxon>
        <taxon>Clostridiaceae</taxon>
        <taxon>Clostridium</taxon>
    </lineage>
</organism>